<keyword evidence="1" id="KW-0812">Transmembrane</keyword>
<evidence type="ECO:0000313" key="3">
    <source>
        <dbReference type="Proteomes" id="UP001188597"/>
    </source>
</evidence>
<evidence type="ECO:0000313" key="2">
    <source>
        <dbReference type="EMBL" id="KAK3015707.1"/>
    </source>
</evidence>
<protein>
    <submittedName>
        <fullName evidence="2">Uncharacterized protein</fullName>
    </submittedName>
</protein>
<name>A0AA89AUG9_9ASTE</name>
<dbReference type="Proteomes" id="UP001188597">
    <property type="component" value="Unassembled WGS sequence"/>
</dbReference>
<proteinExistence type="predicted"/>
<gene>
    <name evidence="2" type="ORF">RJ639_006203</name>
</gene>
<dbReference type="EMBL" id="JAVXUP010001125">
    <property type="protein sequence ID" value="KAK3015707.1"/>
    <property type="molecule type" value="Genomic_DNA"/>
</dbReference>
<evidence type="ECO:0000256" key="1">
    <source>
        <dbReference type="SAM" id="Phobius"/>
    </source>
</evidence>
<accession>A0AA89AUG9</accession>
<comment type="caution">
    <text evidence="2">The sequence shown here is derived from an EMBL/GenBank/DDBJ whole genome shotgun (WGS) entry which is preliminary data.</text>
</comment>
<organism evidence="2 3">
    <name type="scientific">Escallonia herrerae</name>
    <dbReference type="NCBI Taxonomy" id="1293975"/>
    <lineage>
        <taxon>Eukaryota</taxon>
        <taxon>Viridiplantae</taxon>
        <taxon>Streptophyta</taxon>
        <taxon>Embryophyta</taxon>
        <taxon>Tracheophyta</taxon>
        <taxon>Spermatophyta</taxon>
        <taxon>Magnoliopsida</taxon>
        <taxon>eudicotyledons</taxon>
        <taxon>Gunneridae</taxon>
        <taxon>Pentapetalae</taxon>
        <taxon>asterids</taxon>
        <taxon>campanulids</taxon>
        <taxon>Escalloniales</taxon>
        <taxon>Escalloniaceae</taxon>
        <taxon>Escallonia</taxon>
    </lineage>
</organism>
<keyword evidence="1" id="KW-1133">Transmembrane helix</keyword>
<keyword evidence="3" id="KW-1185">Reference proteome</keyword>
<dbReference type="AlphaFoldDB" id="A0AA89AUG9"/>
<feature type="transmembrane region" description="Helical" evidence="1">
    <location>
        <begin position="29"/>
        <end position="52"/>
    </location>
</feature>
<reference evidence="2" key="1">
    <citation type="submission" date="2022-12" db="EMBL/GenBank/DDBJ databases">
        <title>Draft genome assemblies for two species of Escallonia (Escalloniales).</title>
        <authorList>
            <person name="Chanderbali A."/>
            <person name="Dervinis C."/>
            <person name="Anghel I."/>
            <person name="Soltis D."/>
            <person name="Soltis P."/>
            <person name="Zapata F."/>
        </authorList>
    </citation>
    <scope>NUCLEOTIDE SEQUENCE</scope>
    <source>
        <strain evidence="2">UCBG64.0493</strain>
        <tissue evidence="2">Leaf</tissue>
    </source>
</reference>
<keyword evidence="1" id="KW-0472">Membrane</keyword>
<sequence length="65" mass="6799">MSISSSLHLSFQVLETDDNICMASGNRTLLVIISVLVSLAVLVSTGVICFVCQGKLKKAGGAFVL</sequence>